<evidence type="ECO:0000256" key="2">
    <source>
        <dbReference type="ARBA" id="ARBA00022617"/>
    </source>
</evidence>
<evidence type="ECO:0000259" key="7">
    <source>
        <dbReference type="PROSITE" id="PS51007"/>
    </source>
</evidence>
<keyword evidence="2 6" id="KW-0349">Heme</keyword>
<keyword evidence="9" id="KW-1185">Reference proteome</keyword>
<dbReference type="Gene3D" id="1.10.760.10">
    <property type="entry name" value="Cytochrome c-like domain"/>
    <property type="match status" value="1"/>
</dbReference>
<dbReference type="InterPro" id="IPR002324">
    <property type="entry name" value="Cyt_c_ID"/>
</dbReference>
<evidence type="ECO:0000313" key="8">
    <source>
        <dbReference type="EMBL" id="MCR9015774.1"/>
    </source>
</evidence>
<dbReference type="EMBL" id="JANSUY010000010">
    <property type="protein sequence ID" value="MCR9015774.1"/>
    <property type="molecule type" value="Genomic_DNA"/>
</dbReference>
<keyword evidence="4" id="KW-0249">Electron transport</keyword>
<dbReference type="Pfam" id="PF00034">
    <property type="entry name" value="Cytochrom_C"/>
    <property type="match status" value="1"/>
</dbReference>
<proteinExistence type="predicted"/>
<dbReference type="GO" id="GO:0005506">
    <property type="term" value="F:iron ion binding"/>
    <property type="evidence" value="ECO:0007669"/>
    <property type="project" value="InterPro"/>
</dbReference>
<evidence type="ECO:0000256" key="3">
    <source>
        <dbReference type="ARBA" id="ARBA00022723"/>
    </source>
</evidence>
<feature type="binding site" description="covalent" evidence="6">
    <location>
        <position position="117"/>
    </location>
    <ligand>
        <name>heme c</name>
        <dbReference type="ChEBI" id="CHEBI:61717"/>
    </ligand>
</feature>
<dbReference type="RefSeq" id="WP_258423637.1">
    <property type="nucleotide sequence ID" value="NZ_JANSUY010000010.1"/>
</dbReference>
<dbReference type="AlphaFoldDB" id="A0A9X2P3V8"/>
<comment type="PTM">
    <text evidence="6">Binds 1 heme c group covalently per subunit.</text>
</comment>
<keyword evidence="1" id="KW-0813">Transport</keyword>
<gene>
    <name evidence="8" type="ORF">NU887_12065</name>
</gene>
<dbReference type="GO" id="GO:0009055">
    <property type="term" value="F:electron transfer activity"/>
    <property type="evidence" value="ECO:0007669"/>
    <property type="project" value="InterPro"/>
</dbReference>
<organism evidence="8 9">
    <name type="scientific">Aquiflexum gelatinilyticum</name>
    <dbReference type="NCBI Taxonomy" id="2961943"/>
    <lineage>
        <taxon>Bacteria</taxon>
        <taxon>Pseudomonadati</taxon>
        <taxon>Bacteroidota</taxon>
        <taxon>Cytophagia</taxon>
        <taxon>Cytophagales</taxon>
        <taxon>Cyclobacteriaceae</taxon>
        <taxon>Aquiflexum</taxon>
    </lineage>
</organism>
<reference evidence="8" key="1">
    <citation type="submission" date="2022-08" db="EMBL/GenBank/DDBJ databases">
        <authorList>
            <person name="Zhang D."/>
        </authorList>
    </citation>
    <scope>NUCLEOTIDE SEQUENCE</scope>
    <source>
        <strain evidence="8">XJ19-11</strain>
    </source>
</reference>
<dbReference type="PROSITE" id="PS51007">
    <property type="entry name" value="CYTC"/>
    <property type="match status" value="1"/>
</dbReference>
<name>A0A9X2P3V8_9BACT</name>
<accession>A0A9X2P3V8</accession>
<feature type="binding site" description="covalent" evidence="6">
    <location>
        <position position="72"/>
    </location>
    <ligand>
        <name>heme c</name>
        <dbReference type="ChEBI" id="CHEBI:61717"/>
    </ligand>
</feature>
<comment type="caution">
    <text evidence="8">The sequence shown here is derived from an EMBL/GenBank/DDBJ whole genome shotgun (WGS) entry which is preliminary data.</text>
</comment>
<sequence>MKKMKGPLFIFLISLLVYSCAEKKSLEEKSITLNQKEKDYIKAIPGEDQELDAELIKKGEVLVAYSDCYDCHKEVNRAKGPAFRDIAKRYPANTIYIEHLARQVIRGSKGSWGYPVMSPHPQVKKEDAEAMVTFILSLRGQ</sequence>
<dbReference type="Proteomes" id="UP001142175">
    <property type="component" value="Unassembled WGS sequence"/>
</dbReference>
<dbReference type="InterPro" id="IPR036909">
    <property type="entry name" value="Cyt_c-like_dom_sf"/>
</dbReference>
<keyword evidence="5 6" id="KW-0408">Iron</keyword>
<protein>
    <submittedName>
        <fullName evidence="8">C-type cytochrome</fullName>
    </submittedName>
</protein>
<evidence type="ECO:0000256" key="4">
    <source>
        <dbReference type="ARBA" id="ARBA00022982"/>
    </source>
</evidence>
<dbReference type="PRINTS" id="PR00606">
    <property type="entry name" value="CYTCHROMECID"/>
</dbReference>
<evidence type="ECO:0000256" key="5">
    <source>
        <dbReference type="ARBA" id="ARBA00023004"/>
    </source>
</evidence>
<dbReference type="GO" id="GO:0020037">
    <property type="term" value="F:heme binding"/>
    <property type="evidence" value="ECO:0007669"/>
    <property type="project" value="InterPro"/>
</dbReference>
<evidence type="ECO:0000256" key="6">
    <source>
        <dbReference type="PIRSR" id="PIRSR602324-1"/>
    </source>
</evidence>
<dbReference type="PROSITE" id="PS51257">
    <property type="entry name" value="PROKAR_LIPOPROTEIN"/>
    <property type="match status" value="1"/>
</dbReference>
<dbReference type="InterPro" id="IPR009056">
    <property type="entry name" value="Cyt_c-like_dom"/>
</dbReference>
<dbReference type="SUPFAM" id="SSF46626">
    <property type="entry name" value="Cytochrome c"/>
    <property type="match status" value="1"/>
</dbReference>
<keyword evidence="3 6" id="KW-0479">Metal-binding</keyword>
<evidence type="ECO:0000256" key="1">
    <source>
        <dbReference type="ARBA" id="ARBA00022448"/>
    </source>
</evidence>
<evidence type="ECO:0000313" key="9">
    <source>
        <dbReference type="Proteomes" id="UP001142175"/>
    </source>
</evidence>
<feature type="domain" description="Cytochrome c" evidence="7">
    <location>
        <begin position="54"/>
        <end position="139"/>
    </location>
</feature>
<feature type="binding site" description="covalent" evidence="6">
    <location>
        <position position="68"/>
    </location>
    <ligand>
        <name>heme c</name>
        <dbReference type="ChEBI" id="CHEBI:61717"/>
    </ligand>
</feature>